<comment type="caution">
    <text evidence="1">The sequence shown here is derived from an EMBL/GenBank/DDBJ whole genome shotgun (WGS) entry which is preliminary data.</text>
</comment>
<name>A0A1G5L0G4_9GAMM</name>
<evidence type="ECO:0000313" key="2">
    <source>
        <dbReference type="Proteomes" id="UP000183031"/>
    </source>
</evidence>
<evidence type="ECO:0000313" key="1">
    <source>
        <dbReference type="EMBL" id="SCZ06084.1"/>
    </source>
</evidence>
<dbReference type="Pfam" id="PF05973">
    <property type="entry name" value="Gp49"/>
    <property type="match status" value="1"/>
</dbReference>
<proteinExistence type="predicted"/>
<accession>A0A1G5L0G4</accession>
<dbReference type="EMBL" id="FMUT01000011">
    <property type="protein sequence ID" value="SCZ06084.1"/>
    <property type="molecule type" value="Genomic_DNA"/>
</dbReference>
<dbReference type="GeneID" id="93698448"/>
<dbReference type="InterPro" id="IPR009241">
    <property type="entry name" value="HigB-like"/>
</dbReference>
<organism evidence="1 2">
    <name type="scientific">Serratia nematodiphila</name>
    <dbReference type="NCBI Taxonomy" id="458197"/>
    <lineage>
        <taxon>Bacteria</taxon>
        <taxon>Pseudomonadati</taxon>
        <taxon>Pseudomonadota</taxon>
        <taxon>Gammaproteobacteria</taxon>
        <taxon>Enterobacterales</taxon>
        <taxon>Yersiniaceae</taxon>
        <taxon>Serratia</taxon>
    </lineage>
</organism>
<gene>
    <name evidence="1" type="ORF">SAMN02927935_03820</name>
</gene>
<dbReference type="RefSeq" id="WP_004931830.1">
    <property type="nucleotide sequence ID" value="NZ_CBCSIN010000008.1"/>
</dbReference>
<reference evidence="1 2" key="1">
    <citation type="submission" date="2016-10" db="EMBL/GenBank/DDBJ databases">
        <authorList>
            <person name="Varghese N."/>
            <person name="Submissions S."/>
        </authorList>
    </citation>
    <scope>NUCLEOTIDE SEQUENCE [LARGE SCALE GENOMIC DNA]</scope>
    <source>
        <strain evidence="1 2">CGMCC 1.6853</strain>
    </source>
</reference>
<dbReference type="Proteomes" id="UP000183031">
    <property type="component" value="Unassembled WGS sequence"/>
</dbReference>
<sequence length="114" mass="13383">MWQVVTVERFDDWFLALNNAQQTSILAAIYKLQTFGPQLARPHADTLHFSDAVRQLKELRIQHRGRPFRVFFAFDPQRQAVLLCGGDKTGDKRFYQRMLPIAAMEFSHYLATRR</sequence>
<evidence type="ECO:0008006" key="3">
    <source>
        <dbReference type="Google" id="ProtNLM"/>
    </source>
</evidence>
<keyword evidence="2" id="KW-1185">Reference proteome</keyword>
<protein>
    <recommendedName>
        <fullName evidence="3">Type II toxin-antitoxin system RelE/ParE family toxin</fullName>
    </recommendedName>
</protein>